<sequence>MNKELLTQKGKIPTEMDKKIEATKAKRKAKEKRLDKTVEDTFPASDATAKY</sequence>
<dbReference type="Proteomes" id="UP000201728">
    <property type="component" value="Chromosome"/>
</dbReference>
<dbReference type="RefSeq" id="WP_157698138.1">
    <property type="nucleotide sequence ID" value="NZ_CP016397.1"/>
</dbReference>
<feature type="region of interest" description="Disordered" evidence="1">
    <location>
        <begin position="22"/>
        <end position="51"/>
    </location>
</feature>
<dbReference type="EMBL" id="CP016397">
    <property type="protein sequence ID" value="ASQ44783.1"/>
    <property type="molecule type" value="Genomic_DNA"/>
</dbReference>
<organism evidence="2 3">
    <name type="scientific">Legionella clemsonensis</name>
    <dbReference type="NCBI Taxonomy" id="1867846"/>
    <lineage>
        <taxon>Bacteria</taxon>
        <taxon>Pseudomonadati</taxon>
        <taxon>Pseudomonadota</taxon>
        <taxon>Gammaproteobacteria</taxon>
        <taxon>Legionellales</taxon>
        <taxon>Legionellaceae</taxon>
        <taxon>Legionella</taxon>
    </lineage>
</organism>
<protein>
    <submittedName>
        <fullName evidence="2">Uncharacterized protein</fullName>
    </submittedName>
</protein>
<evidence type="ECO:0000313" key="2">
    <source>
        <dbReference type="EMBL" id="ASQ44783.1"/>
    </source>
</evidence>
<proteinExistence type="predicted"/>
<keyword evidence="3" id="KW-1185">Reference proteome</keyword>
<gene>
    <name evidence="2" type="ORF">clem_01085</name>
</gene>
<dbReference type="KEGG" id="lcd:clem_01085"/>
<accession>A0A222NYW1</accession>
<evidence type="ECO:0000256" key="1">
    <source>
        <dbReference type="SAM" id="MobiDB-lite"/>
    </source>
</evidence>
<evidence type="ECO:0000313" key="3">
    <source>
        <dbReference type="Proteomes" id="UP000201728"/>
    </source>
</evidence>
<reference evidence="3" key="1">
    <citation type="submission" date="2016-07" db="EMBL/GenBank/DDBJ databases">
        <authorList>
            <person name="Florea S."/>
            <person name="Webb J.S."/>
            <person name="Jaromczyk J."/>
            <person name="Schardl C.L."/>
        </authorList>
    </citation>
    <scope>NUCLEOTIDE SEQUENCE [LARGE SCALE GENOMIC DNA]</scope>
    <source>
        <strain evidence="3">CDC-D5610</strain>
    </source>
</reference>
<name>A0A222NYW1_9GAMM</name>
<dbReference type="AlphaFoldDB" id="A0A222NYW1"/>